<dbReference type="Proteomes" id="UP001240171">
    <property type="component" value="Unassembled WGS sequence"/>
</dbReference>
<comment type="caution">
    <text evidence="1">The sequence shown here is derived from an EMBL/GenBank/DDBJ whole genome shotgun (WGS) entry which is preliminary data.</text>
</comment>
<protein>
    <submittedName>
        <fullName evidence="1">Uncharacterized protein</fullName>
    </submittedName>
</protein>
<organism evidence="1 2">
    <name type="scientific">Paenibacillus lacisoli</name>
    <dbReference type="NCBI Taxonomy" id="3064525"/>
    <lineage>
        <taxon>Bacteria</taxon>
        <taxon>Bacillati</taxon>
        <taxon>Bacillota</taxon>
        <taxon>Bacilli</taxon>
        <taxon>Bacillales</taxon>
        <taxon>Paenibacillaceae</taxon>
        <taxon>Paenibacillus</taxon>
    </lineage>
</organism>
<dbReference type="RefSeq" id="WP_305022494.1">
    <property type="nucleotide sequence ID" value="NZ_JAUQTB010000001.1"/>
</dbReference>
<dbReference type="EMBL" id="JAUQTB010000001">
    <property type="protein sequence ID" value="MDO7905324.1"/>
    <property type="molecule type" value="Genomic_DNA"/>
</dbReference>
<reference evidence="1 2" key="1">
    <citation type="submission" date="2023-07" db="EMBL/GenBank/DDBJ databases">
        <title>Paenibacillus sp. JX-17 nov. isolated from soil.</title>
        <authorList>
            <person name="Wan Y."/>
            <person name="Liu B."/>
        </authorList>
    </citation>
    <scope>NUCLEOTIDE SEQUENCE [LARGE SCALE GENOMIC DNA]</scope>
    <source>
        <strain evidence="1 2">JX-17</strain>
    </source>
</reference>
<name>A0ABT9C7U5_9BACL</name>
<keyword evidence="2" id="KW-1185">Reference proteome</keyword>
<accession>A0ABT9C7U5</accession>
<proteinExistence type="predicted"/>
<sequence>MPTIEQLEQTIANGDDSVNNVLILKLSGEFELIQGAGAGAVSHLNYITRWGTFDAGNDYVGKDASKDKKHIKKIMDWAEEAWNKYSKNGHTKIQNPTS</sequence>
<gene>
    <name evidence="1" type="ORF">Q5741_02715</name>
</gene>
<evidence type="ECO:0000313" key="2">
    <source>
        <dbReference type="Proteomes" id="UP001240171"/>
    </source>
</evidence>
<evidence type="ECO:0000313" key="1">
    <source>
        <dbReference type="EMBL" id="MDO7905324.1"/>
    </source>
</evidence>